<keyword evidence="3 9" id="KW-0812">Transmembrane</keyword>
<dbReference type="PANTHER" id="PTHR45689:SF5">
    <property type="entry name" value="I[[H]] CHANNEL, ISOFORM E"/>
    <property type="match status" value="1"/>
</dbReference>
<dbReference type="SUPFAM" id="SSF51206">
    <property type="entry name" value="cAMP-binding domain-like"/>
    <property type="match status" value="1"/>
</dbReference>
<dbReference type="GO" id="GO:0005249">
    <property type="term" value="F:voltage-gated potassium channel activity"/>
    <property type="evidence" value="ECO:0007669"/>
    <property type="project" value="TreeGrafter"/>
</dbReference>
<feature type="compositionally biased region" description="Polar residues" evidence="8">
    <location>
        <begin position="1"/>
        <end position="11"/>
    </location>
</feature>
<keyword evidence="7" id="KW-0175">Coiled coil</keyword>
<proteinExistence type="predicted"/>
<accession>A0A9W6WPG6</accession>
<evidence type="ECO:0000256" key="1">
    <source>
        <dbReference type="ARBA" id="ARBA00004141"/>
    </source>
</evidence>
<dbReference type="SUPFAM" id="SSF81324">
    <property type="entry name" value="Voltage-gated potassium channels"/>
    <property type="match status" value="1"/>
</dbReference>
<evidence type="ECO:0000256" key="6">
    <source>
        <dbReference type="ARBA" id="ARBA00023136"/>
    </source>
</evidence>
<organism evidence="11 12">
    <name type="scientific">Phytophthora lilii</name>
    <dbReference type="NCBI Taxonomy" id="2077276"/>
    <lineage>
        <taxon>Eukaryota</taxon>
        <taxon>Sar</taxon>
        <taxon>Stramenopiles</taxon>
        <taxon>Oomycota</taxon>
        <taxon>Peronosporomycetes</taxon>
        <taxon>Peronosporales</taxon>
        <taxon>Peronosporaceae</taxon>
        <taxon>Phytophthora</taxon>
    </lineage>
</organism>
<feature type="compositionally biased region" description="Basic residues" evidence="8">
    <location>
        <begin position="1047"/>
        <end position="1057"/>
    </location>
</feature>
<dbReference type="OrthoDB" id="432483at2759"/>
<dbReference type="Pfam" id="PF00520">
    <property type="entry name" value="Ion_trans"/>
    <property type="match status" value="1"/>
</dbReference>
<dbReference type="PROSITE" id="PS00889">
    <property type="entry name" value="CNMP_BINDING_2"/>
    <property type="match status" value="1"/>
</dbReference>
<keyword evidence="5" id="KW-0406">Ion transport</keyword>
<feature type="region of interest" description="Disordered" evidence="8">
    <location>
        <begin position="767"/>
        <end position="812"/>
    </location>
</feature>
<dbReference type="Proteomes" id="UP001165083">
    <property type="component" value="Unassembled WGS sequence"/>
</dbReference>
<dbReference type="CDD" id="cd00038">
    <property type="entry name" value="CAP_ED"/>
    <property type="match status" value="1"/>
</dbReference>
<evidence type="ECO:0000256" key="7">
    <source>
        <dbReference type="SAM" id="Coils"/>
    </source>
</evidence>
<dbReference type="AlphaFoldDB" id="A0A9W6WPG6"/>
<feature type="transmembrane region" description="Helical" evidence="9">
    <location>
        <begin position="122"/>
        <end position="142"/>
    </location>
</feature>
<evidence type="ECO:0000256" key="8">
    <source>
        <dbReference type="SAM" id="MobiDB-lite"/>
    </source>
</evidence>
<comment type="caution">
    <text evidence="11">The sequence shown here is derived from an EMBL/GenBank/DDBJ whole genome shotgun (WGS) entry which is preliminary data.</text>
</comment>
<evidence type="ECO:0000256" key="9">
    <source>
        <dbReference type="SAM" id="Phobius"/>
    </source>
</evidence>
<evidence type="ECO:0000313" key="11">
    <source>
        <dbReference type="EMBL" id="GMF12484.1"/>
    </source>
</evidence>
<dbReference type="PROSITE" id="PS50042">
    <property type="entry name" value="CNMP_BINDING_3"/>
    <property type="match status" value="2"/>
</dbReference>
<dbReference type="InterPro" id="IPR005821">
    <property type="entry name" value="Ion_trans_dom"/>
</dbReference>
<keyword evidence="6 9" id="KW-0472">Membrane</keyword>
<dbReference type="InterPro" id="IPR018488">
    <property type="entry name" value="cNMP-bd_CS"/>
</dbReference>
<dbReference type="Gene3D" id="1.10.287.70">
    <property type="match status" value="1"/>
</dbReference>
<feature type="transmembrane region" description="Helical" evidence="9">
    <location>
        <begin position="196"/>
        <end position="216"/>
    </location>
</feature>
<feature type="coiled-coil region" evidence="7">
    <location>
        <begin position="819"/>
        <end position="846"/>
    </location>
</feature>
<dbReference type="GO" id="GO:0035725">
    <property type="term" value="P:sodium ion transmembrane transport"/>
    <property type="evidence" value="ECO:0007669"/>
    <property type="project" value="TreeGrafter"/>
</dbReference>
<name>A0A9W6WPG6_9STRA</name>
<dbReference type="Gene3D" id="2.60.120.10">
    <property type="entry name" value="Jelly Rolls"/>
    <property type="match status" value="1"/>
</dbReference>
<evidence type="ECO:0000259" key="10">
    <source>
        <dbReference type="PROSITE" id="PS50042"/>
    </source>
</evidence>
<keyword evidence="2" id="KW-0813">Transport</keyword>
<comment type="subcellular location">
    <subcellularLocation>
        <location evidence="1">Membrane</location>
        <topology evidence="1">Multi-pass membrane protein</topology>
    </subcellularLocation>
</comment>
<dbReference type="GO" id="GO:0098855">
    <property type="term" value="C:HCN channel complex"/>
    <property type="evidence" value="ECO:0007669"/>
    <property type="project" value="TreeGrafter"/>
</dbReference>
<feature type="transmembrane region" description="Helical" evidence="9">
    <location>
        <begin position="154"/>
        <end position="175"/>
    </location>
</feature>
<gene>
    <name evidence="11" type="ORF">Plil01_000309000</name>
</gene>
<dbReference type="PANTHER" id="PTHR45689">
    <property type="entry name" value="I[[H]] CHANNEL, ISOFORM E"/>
    <property type="match status" value="1"/>
</dbReference>
<dbReference type="InterPro" id="IPR000595">
    <property type="entry name" value="cNMP-bd_dom"/>
</dbReference>
<feature type="compositionally biased region" description="Polar residues" evidence="8">
    <location>
        <begin position="789"/>
        <end position="798"/>
    </location>
</feature>
<evidence type="ECO:0000256" key="5">
    <source>
        <dbReference type="ARBA" id="ARBA00023065"/>
    </source>
</evidence>
<evidence type="ECO:0000256" key="4">
    <source>
        <dbReference type="ARBA" id="ARBA00022989"/>
    </source>
</evidence>
<dbReference type="InterPro" id="IPR018490">
    <property type="entry name" value="cNMP-bd_dom_sf"/>
</dbReference>
<dbReference type="GO" id="GO:0003254">
    <property type="term" value="P:regulation of membrane depolarization"/>
    <property type="evidence" value="ECO:0007669"/>
    <property type="project" value="TreeGrafter"/>
</dbReference>
<reference evidence="11" key="1">
    <citation type="submission" date="2023-04" db="EMBL/GenBank/DDBJ databases">
        <title>Phytophthora lilii NBRC 32176.</title>
        <authorList>
            <person name="Ichikawa N."/>
            <person name="Sato H."/>
            <person name="Tonouchi N."/>
        </authorList>
    </citation>
    <scope>NUCLEOTIDE SEQUENCE</scope>
    <source>
        <strain evidence="11">NBRC 32176</strain>
    </source>
</reference>
<dbReference type="Pfam" id="PF00027">
    <property type="entry name" value="cNMP_binding"/>
    <property type="match status" value="1"/>
</dbReference>
<feature type="domain" description="Cyclic nucleotide-binding" evidence="10">
    <location>
        <begin position="616"/>
        <end position="674"/>
    </location>
</feature>
<feature type="domain" description="Cyclic nucleotide-binding" evidence="10">
    <location>
        <begin position="448"/>
        <end position="491"/>
    </location>
</feature>
<keyword evidence="4 9" id="KW-1133">Transmembrane helix</keyword>
<evidence type="ECO:0000313" key="12">
    <source>
        <dbReference type="Proteomes" id="UP001165083"/>
    </source>
</evidence>
<keyword evidence="12" id="KW-1185">Reference proteome</keyword>
<feature type="compositionally biased region" description="Polar residues" evidence="8">
    <location>
        <begin position="977"/>
        <end position="995"/>
    </location>
</feature>
<dbReference type="InterPro" id="IPR014710">
    <property type="entry name" value="RmlC-like_jellyroll"/>
</dbReference>
<evidence type="ECO:0000256" key="3">
    <source>
        <dbReference type="ARBA" id="ARBA00022692"/>
    </source>
</evidence>
<evidence type="ECO:0000256" key="2">
    <source>
        <dbReference type="ARBA" id="ARBA00022448"/>
    </source>
</evidence>
<feature type="region of interest" description="Disordered" evidence="8">
    <location>
        <begin position="950"/>
        <end position="1000"/>
    </location>
</feature>
<protein>
    <submittedName>
        <fullName evidence="11">Unnamed protein product</fullName>
    </submittedName>
</protein>
<dbReference type="InterPro" id="IPR051413">
    <property type="entry name" value="K/Na_HCN_channel"/>
</dbReference>
<feature type="transmembrane region" description="Helical" evidence="9">
    <location>
        <begin position="271"/>
        <end position="295"/>
    </location>
</feature>
<dbReference type="Gene3D" id="1.10.287.630">
    <property type="entry name" value="Helix hairpin bin"/>
    <property type="match status" value="1"/>
</dbReference>
<dbReference type="EMBL" id="BSXW01000122">
    <property type="protein sequence ID" value="GMF12484.1"/>
    <property type="molecule type" value="Genomic_DNA"/>
</dbReference>
<feature type="region of interest" description="Disordered" evidence="8">
    <location>
        <begin position="1038"/>
        <end position="1063"/>
    </location>
</feature>
<feature type="region of interest" description="Disordered" evidence="8">
    <location>
        <begin position="1"/>
        <end position="21"/>
    </location>
</feature>
<feature type="transmembrane region" description="Helical" evidence="9">
    <location>
        <begin position="343"/>
        <end position="370"/>
    </location>
</feature>
<sequence length="1063" mass="119791">MKVRSSLSQPISRRPPVAKRSGVNSILTRQNSSRNLYKMEGKAATHDAMMQRFHLRKMSSTLGFPTKFGRANEVVIDKTIGGKAKWTRRFSLRRSLTGTKARQHALQTFVSPITPKSWTSTVHGIVMLAIYHLQLLYLPFSLSYYPDGSCGTTIMMIVFESIFLLDVLLNFNTAYVEQGTLVTSRKKIARNYIGKWFAFDLLSALPLQATLCLVSHSTDKTLPALQGIQLTLMVLRLLRVTLLEKGVVLSRVMRVANHLAEWVRYSRYSHLLGIAQLMWLVLLIAHYMACLWHVISRDHVLTQELQEIRAHQSVGEQYVADYYYAVSLIQGQGNSVGSWDENLYSSVAIIVGSVILAIVFGNVAMLVSNFNANTTNHHRKMEAVYATMDKMDLPLKLRERVKEYYTHVWLEYEALDGNINKFQQELTHTLEIEIGLYKHMNLVVRIPFWEDCTPDFLTQIVLNLGVRVYMPDDYVVRRREIGSEMMMINRGYCKLSKPSLPLLSAKTAEDEADSRDVNMPIFDIFVDQSRLNDNQISESEGDSDVSSDDDSQCEFGGGMFGSSMDSRRMSMFPFEQVDANTSNFTDVTRFRQTHPRRPSYPNGIDTKKPRRHREYLYPGQAFGEMSLLMNYKRTANIRAITFVEMCVLSRKEFQTIISRYPEDRRRVLRKMLESCIEKKVIPFPWENIIEAVSTKRRNSGDKDISGASEIATMTASEAARILVEAIDVNTPDETIRYGFQSFDQEFIEDSSLRHANSADAKISNTLKRRNSGARIGQSNSRRDSKADSNDGNASTGDPTETESEASIASFGGGNSDTTLENLLLLVKSMANNLERLQKDVSDLKTRDHCHCCKRCNGEKIGTNTNSVHRVASAPTETLVTQSNTHSLVSLATRKHEIVPTKAAKEDHQAPIPRKPSLVAIAPSVATALGSIGSSRHSGGEKHTVAVLRNIRSKENGTDGSRTCQEHSRRENPIVSPLKSSKSELVTANAGDSSQLHADGDKYSERYPANLSSRSKAARNQTLADILWKRSNTSGDLLKHTDEERSASRLRRQIRTRHSMPTNW</sequence>